<feature type="non-terminal residue" evidence="2">
    <location>
        <position position="249"/>
    </location>
</feature>
<feature type="transmembrane region" description="Helical" evidence="1">
    <location>
        <begin position="70"/>
        <end position="91"/>
    </location>
</feature>
<sequence>GWPVFLSLFFSAVNLENIQAYMDLQRWLTIAISISTIIPLYFLCTKFFGKYFSLLGTTLFAFQPRIIENSLLGGNEPLFLFLGVCALTLFLSKNIKIIYASFVVAGLFSLVRYEGLLILIPMTVVFFYRFRFSKTTIAKYAITVGLALLIILPMAYIRTETLGYDGLLSSIVAGPKYIESTVSSNESFWDDLKMSQTSGTEKTFYFIQNGIQNLVRNLTISLIPTFSFLAPIGIFFLCRKLDYNKITLI</sequence>
<proteinExistence type="predicted"/>
<dbReference type="AlphaFoldDB" id="A0A383ATB5"/>
<keyword evidence="1" id="KW-1133">Transmembrane helix</keyword>
<keyword evidence="1" id="KW-0812">Transmembrane</keyword>
<evidence type="ECO:0000256" key="1">
    <source>
        <dbReference type="SAM" id="Phobius"/>
    </source>
</evidence>
<accession>A0A383ATB5</accession>
<feature type="transmembrane region" description="Helical" evidence="1">
    <location>
        <begin position="140"/>
        <end position="157"/>
    </location>
</feature>
<feature type="transmembrane region" description="Helical" evidence="1">
    <location>
        <begin position="97"/>
        <end position="128"/>
    </location>
</feature>
<protein>
    <submittedName>
        <fullName evidence="2">Uncharacterized protein</fullName>
    </submittedName>
</protein>
<keyword evidence="1" id="KW-0472">Membrane</keyword>
<feature type="transmembrane region" description="Helical" evidence="1">
    <location>
        <begin position="218"/>
        <end position="238"/>
    </location>
</feature>
<name>A0A383ATB5_9ZZZZ</name>
<organism evidence="2">
    <name type="scientific">marine metagenome</name>
    <dbReference type="NCBI Taxonomy" id="408172"/>
    <lineage>
        <taxon>unclassified sequences</taxon>
        <taxon>metagenomes</taxon>
        <taxon>ecological metagenomes</taxon>
    </lineage>
</organism>
<feature type="transmembrane region" description="Helical" evidence="1">
    <location>
        <begin position="27"/>
        <end position="49"/>
    </location>
</feature>
<reference evidence="2" key="1">
    <citation type="submission" date="2018-05" db="EMBL/GenBank/DDBJ databases">
        <authorList>
            <person name="Lanie J.A."/>
            <person name="Ng W.-L."/>
            <person name="Kazmierczak K.M."/>
            <person name="Andrzejewski T.M."/>
            <person name="Davidsen T.M."/>
            <person name="Wayne K.J."/>
            <person name="Tettelin H."/>
            <person name="Glass J.I."/>
            <person name="Rusch D."/>
            <person name="Podicherti R."/>
            <person name="Tsui H.-C.T."/>
            <person name="Winkler M.E."/>
        </authorList>
    </citation>
    <scope>NUCLEOTIDE SEQUENCE</scope>
</reference>
<dbReference type="EMBL" id="UINC01194345">
    <property type="protein sequence ID" value="SVE10388.1"/>
    <property type="molecule type" value="Genomic_DNA"/>
</dbReference>
<feature type="non-terminal residue" evidence="2">
    <location>
        <position position="1"/>
    </location>
</feature>
<evidence type="ECO:0000313" key="2">
    <source>
        <dbReference type="EMBL" id="SVE10388.1"/>
    </source>
</evidence>
<gene>
    <name evidence="2" type="ORF">METZ01_LOCUS463242</name>
</gene>